<proteinExistence type="predicted"/>
<evidence type="ECO:0000313" key="2">
    <source>
        <dbReference type="EMBL" id="TPW77456.1"/>
    </source>
</evidence>
<dbReference type="Proteomes" id="UP000316252">
    <property type="component" value="Unassembled WGS sequence"/>
</dbReference>
<organism evidence="2 3">
    <name type="scientific">Schumannella soli</name>
    <dbReference type="NCBI Taxonomy" id="2590779"/>
    <lineage>
        <taxon>Bacteria</taxon>
        <taxon>Bacillati</taxon>
        <taxon>Actinomycetota</taxon>
        <taxon>Actinomycetes</taxon>
        <taxon>Micrococcales</taxon>
        <taxon>Microbacteriaceae</taxon>
        <taxon>Schumannella</taxon>
    </lineage>
</organism>
<dbReference type="SMART" id="SM01034">
    <property type="entry name" value="BLUF"/>
    <property type="match status" value="1"/>
</dbReference>
<keyword evidence="3" id="KW-1185">Reference proteome</keyword>
<name>A0A506Y4D9_9MICO</name>
<reference evidence="2 3" key="1">
    <citation type="submission" date="2019-06" db="EMBL/GenBank/DDBJ databases">
        <authorList>
            <person name="Li F."/>
        </authorList>
    </citation>
    <scope>NUCLEOTIDE SEQUENCE [LARGE SCALE GENOMIC DNA]</scope>
    <source>
        <strain evidence="2 3">10F1D-1</strain>
    </source>
</reference>
<dbReference type="GO" id="GO:0071949">
    <property type="term" value="F:FAD binding"/>
    <property type="evidence" value="ECO:0007669"/>
    <property type="project" value="InterPro"/>
</dbReference>
<sequence length="151" mass="16600">MSGDVFTALYTSTAAAPFDDDALAELLAASRAANERSGITGMLLYRRGRFVQVLEGAEHEVRALLERIRADERHGDVRVLLDERIPTRQFADWSMGYQRSAGADEAPPAGFRDTFTDLDDAAGGRVVARAARELSMWFRVRSGQPPIAEDA</sequence>
<dbReference type="GO" id="GO:0009882">
    <property type="term" value="F:blue light photoreceptor activity"/>
    <property type="evidence" value="ECO:0007669"/>
    <property type="project" value="InterPro"/>
</dbReference>
<dbReference type="Pfam" id="PF04940">
    <property type="entry name" value="BLUF"/>
    <property type="match status" value="1"/>
</dbReference>
<dbReference type="RefSeq" id="WP_141161984.1">
    <property type="nucleotide sequence ID" value="NZ_VHQG01000001.1"/>
</dbReference>
<feature type="domain" description="BLUF" evidence="1">
    <location>
        <begin position="5"/>
        <end position="96"/>
    </location>
</feature>
<protein>
    <submittedName>
        <fullName evidence="2">BLUF domain-containing protein</fullName>
    </submittedName>
</protein>
<comment type="caution">
    <text evidence="2">The sequence shown here is derived from an EMBL/GenBank/DDBJ whole genome shotgun (WGS) entry which is preliminary data.</text>
</comment>
<dbReference type="OrthoDB" id="196105at2"/>
<evidence type="ECO:0000259" key="1">
    <source>
        <dbReference type="PROSITE" id="PS50925"/>
    </source>
</evidence>
<accession>A0A506Y4D9</accession>
<dbReference type="InterPro" id="IPR036046">
    <property type="entry name" value="Acylphosphatase-like_dom_sf"/>
</dbReference>
<dbReference type="InterPro" id="IPR007024">
    <property type="entry name" value="BLUF_domain"/>
</dbReference>
<gene>
    <name evidence="2" type="ORF">FJ657_01875</name>
</gene>
<dbReference type="EMBL" id="VHQG01000001">
    <property type="protein sequence ID" value="TPW77456.1"/>
    <property type="molecule type" value="Genomic_DNA"/>
</dbReference>
<dbReference type="Gene3D" id="3.30.70.100">
    <property type="match status" value="1"/>
</dbReference>
<evidence type="ECO:0000313" key="3">
    <source>
        <dbReference type="Proteomes" id="UP000316252"/>
    </source>
</evidence>
<dbReference type="PROSITE" id="PS50925">
    <property type="entry name" value="BLUF"/>
    <property type="match status" value="1"/>
</dbReference>
<dbReference type="AlphaFoldDB" id="A0A506Y4D9"/>
<dbReference type="SUPFAM" id="SSF54975">
    <property type="entry name" value="Acylphosphatase/BLUF domain-like"/>
    <property type="match status" value="1"/>
</dbReference>